<protein>
    <submittedName>
        <fullName evidence="1">Uncharacterized protein</fullName>
    </submittedName>
</protein>
<dbReference type="Proteomes" id="UP000649753">
    <property type="component" value="Unassembled WGS sequence"/>
</dbReference>
<accession>A0A927M5E9</accession>
<reference evidence="1" key="1">
    <citation type="submission" date="2020-10" db="EMBL/GenBank/DDBJ databases">
        <title>Sequencing the genomes of 1000 actinobacteria strains.</title>
        <authorList>
            <person name="Klenk H.-P."/>
        </authorList>
    </citation>
    <scope>NUCLEOTIDE SEQUENCE</scope>
    <source>
        <strain evidence="1">DSM 46832</strain>
    </source>
</reference>
<evidence type="ECO:0000313" key="1">
    <source>
        <dbReference type="EMBL" id="MBE1488044.1"/>
    </source>
</evidence>
<organism evidence="1 2">
    <name type="scientific">Plantactinospora soyae</name>
    <dbReference type="NCBI Taxonomy" id="1544732"/>
    <lineage>
        <taxon>Bacteria</taxon>
        <taxon>Bacillati</taxon>
        <taxon>Actinomycetota</taxon>
        <taxon>Actinomycetes</taxon>
        <taxon>Micromonosporales</taxon>
        <taxon>Micromonosporaceae</taxon>
        <taxon>Plantactinospora</taxon>
    </lineage>
</organism>
<name>A0A927M5E9_9ACTN</name>
<dbReference type="EMBL" id="JADBEB010000001">
    <property type="protein sequence ID" value="MBE1488044.1"/>
    <property type="molecule type" value="Genomic_DNA"/>
</dbReference>
<evidence type="ECO:0000313" key="2">
    <source>
        <dbReference type="Proteomes" id="UP000649753"/>
    </source>
</evidence>
<keyword evidence="2" id="KW-1185">Reference proteome</keyword>
<dbReference type="AlphaFoldDB" id="A0A927M5E9"/>
<proteinExistence type="predicted"/>
<comment type="caution">
    <text evidence="1">The sequence shown here is derived from an EMBL/GenBank/DDBJ whole genome shotgun (WGS) entry which is preliminary data.</text>
</comment>
<sequence>MRASVVRKRGHLRSALTGPRLCLGRRWIPLSPCPGPVWEMSDLVKGK</sequence>
<gene>
    <name evidence="1" type="ORF">H4W31_003682</name>
</gene>